<dbReference type="InterPro" id="IPR017878">
    <property type="entry name" value="TB_dom"/>
</dbReference>
<evidence type="ECO:0000256" key="4">
    <source>
        <dbReference type="ARBA" id="ARBA00022536"/>
    </source>
</evidence>
<dbReference type="STRING" id="43700.ENSMALP00000022406"/>
<dbReference type="PROSITE" id="PS00010">
    <property type="entry name" value="ASX_HYDROXYL"/>
    <property type="match status" value="10"/>
</dbReference>
<comment type="caution">
    <text evidence="17">Lacks conserved residue(s) required for the propagation of feature annotation.</text>
</comment>
<evidence type="ECO:0000256" key="17">
    <source>
        <dbReference type="PROSITE-ProRule" id="PRU00076"/>
    </source>
</evidence>
<dbReference type="Pfam" id="PF07645">
    <property type="entry name" value="EGF_CA"/>
    <property type="match status" value="14"/>
</dbReference>
<dbReference type="GO" id="GO:0005509">
    <property type="term" value="F:calcium ion binding"/>
    <property type="evidence" value="ECO:0007669"/>
    <property type="project" value="InterPro"/>
</dbReference>
<keyword evidence="11" id="KW-0340">Growth factor binding</keyword>
<feature type="domain" description="EGF-like" evidence="19">
    <location>
        <begin position="618"/>
        <end position="654"/>
    </location>
</feature>
<feature type="domain" description="EGF-like" evidence="19">
    <location>
        <begin position="175"/>
        <end position="207"/>
    </location>
</feature>
<feature type="domain" description="EGF-like" evidence="19">
    <location>
        <begin position="1496"/>
        <end position="1540"/>
    </location>
</feature>
<feature type="domain" description="EGF-like" evidence="19">
    <location>
        <begin position="395"/>
        <end position="435"/>
    </location>
</feature>
<dbReference type="SMART" id="SM00181">
    <property type="entry name" value="EGF"/>
    <property type="match status" value="18"/>
</dbReference>
<evidence type="ECO:0000256" key="15">
    <source>
        <dbReference type="ARBA" id="ARBA00062144"/>
    </source>
</evidence>
<dbReference type="GO" id="GO:0008201">
    <property type="term" value="F:heparin binding"/>
    <property type="evidence" value="ECO:0007669"/>
    <property type="project" value="UniProtKB-KW"/>
</dbReference>
<evidence type="ECO:0000256" key="1">
    <source>
        <dbReference type="ARBA" id="ARBA00004498"/>
    </source>
</evidence>
<sequence>MISICALSSADCQPPCQNRGSCSRPHTCVCRSGFQGPRCQKVAPEQVYIREGGSLRRIQPGTNPFQKDQEQRRPSERQQSGTSRTVKRYPAEEGRMQLLSRFSLLLLLPLSQVCVCFPGANLTSSLDRIKIVFTPMLCRRVCSNGHCYNSCEKGEVTTVYSETSQQQPSKNQGFRLFFCQIPCLNGGRCIGRNLCWCPSNSTGKFCHLPAPHPVRPTPHRRKDTSHHSMYTLPLSNQLVSLHPSLVNVYVQHPPEAEIQIHQVARVQTEQRPTTTEGTHSVQQRSQPGNGHEHTDEQSTRHPHTNENGNGHDHARPQNRQNGHVGRCFQETVDGQCGKPLPGLTKQDDCCGSVGASWGLNKCQKCPAKPAYTVIANGQVECSKGFKKTNFTHCQDINECQLPGICKNAECLNTKGSYRCTCKPGYMLDAARSHCVSDKAVSDQRALCYRSVSAGACSLPLAQHITKQICCCSRVGKSWGPGCERCPLPGSEHFKEICPVGHGYTYSRSDVQISLRQLEEDDLQSTGVSWEEPPSQPSLWPSWPQFPSYPQTPQVPQYPEVPQVPHYPLTPQLPLHPSHPCVTIPTICGHGKCIPVQTGYTCQCELGFKLSALQTNCIDVNECDEDPCEGKGRCINSYGSYTCQCHSGYSQVITQNRKFCQDINECSMPNKCQNGKCVNTDGSYTCECNSGYTKSWRGLCEDVDECRDPSSCPSGVCVNTLGSFQCQDCSPGFRPAGERCVDVNECLDKMVCGHGRCVNTEGSYRCNCFQGYQLSPENICQDVDECLVANMCPGQLCLNTPGSYNCRSCGAGLQLTVDGYICEDIDECQTPGVCPTGVCTNTEGSFSCMACDPGFTLAPSGLSCEDVNECKEPVTCLRGQCTNTIGSYSCSCPSGLELADDMSCRDINECLTIVGICGEGDCLNTEGSYTCVCPNGYTTIDERAGCQDVDECSKDNVCIRGQCLNTDGSFLCLCEAGFKLNADTTDCEDQNECKEFGSSVCGTWLCENTIGSYRCFMGCQPGLGEEDATGCDIDECINETICGNHGFCENTDGSFRCQCDQGYTNPPGDTGRCVDVNECEMSLAVCGEALCENVDGSFLCICPNDNEEFDPITSQCHSLATVGDQKPSARVRPSTPSAQERKECYYNLNDVNFCDNVLSRNTTKQECCCTVGAGWGDNCEIHVYEYNQLCPHGSGLLSLPGFSTQSLGERAYIDANECEMFGSDICKNGKCSNLFSAYTCYCRSGFYYDNIRLECMGKEGHLFMLLTFENINVKTTNKREYCLSMSLNLIVLKVIKTLEFDQDVHMDICWRHLEADNMCSDPLQGHRTTYTECCCLFGLAWSGQCAFCPRRDSDHYAIMCNLPRREGTDSLREREGYEYGVDVPEEPVESFLPPYWDSYGSPAGPYCIPESVPLFTDNDYSVDQSPARVPIPQPQEHQPRPVDSYAARYDSFEGLQAEECGILNGCENGRCVRVQEGYTCDCFDGYELDLNKMACIDINECEDISDKVPLCQNGQCSNTEGSYKCTCLPGFVVSAQPHKCIPAIPESGLRKTGK</sequence>
<dbReference type="SUPFAM" id="SSF57196">
    <property type="entry name" value="EGF/Laminin"/>
    <property type="match status" value="6"/>
</dbReference>
<feature type="compositionally biased region" description="Polar residues" evidence="18">
    <location>
        <begin position="266"/>
        <end position="288"/>
    </location>
</feature>
<dbReference type="Ensembl" id="ENSMALT00000022833.1">
    <property type="protein sequence ID" value="ENSMALP00000022406.1"/>
    <property type="gene ID" value="ENSMALG00000015589.1"/>
</dbReference>
<dbReference type="Pfam" id="PF00008">
    <property type="entry name" value="EGF"/>
    <property type="match status" value="1"/>
</dbReference>
<comment type="subunit">
    <text evidence="15">Forms part of the large latent transforming growth factor beta precursor complex; removal is essential for activation of complex. Interacts with SDC4. Interacts (via C-terminal domain) with FBN1 (via N-terminal domain) in a Ca(+2)-dependent manner.</text>
</comment>
<feature type="domain" description="TB" evidence="20">
    <location>
        <begin position="1141"/>
        <end position="1190"/>
    </location>
</feature>
<dbReference type="PROSITE" id="PS01186">
    <property type="entry name" value="EGF_2"/>
    <property type="match status" value="7"/>
</dbReference>
<keyword evidence="22" id="KW-1185">Reference proteome</keyword>
<evidence type="ECO:0000256" key="13">
    <source>
        <dbReference type="ARBA" id="ARBA00038081"/>
    </source>
</evidence>
<feature type="domain" description="EGF-like" evidence="19">
    <location>
        <begin position="905"/>
        <end position="946"/>
    </location>
</feature>
<dbReference type="Proteomes" id="UP000261600">
    <property type="component" value="Unplaced"/>
</dbReference>
<evidence type="ECO:0000256" key="6">
    <source>
        <dbReference type="ARBA" id="ARBA00022674"/>
    </source>
</evidence>
<feature type="region of interest" description="Disordered" evidence="18">
    <location>
        <begin position="56"/>
        <end position="89"/>
    </location>
</feature>
<dbReference type="InterPro" id="IPR018097">
    <property type="entry name" value="EGF_Ca-bd_CS"/>
</dbReference>
<keyword evidence="5" id="KW-0597">Phosphoprotein</keyword>
<feature type="domain" description="EGF-like" evidence="19">
    <location>
        <begin position="741"/>
        <end position="780"/>
    </location>
</feature>
<dbReference type="InterPro" id="IPR009030">
    <property type="entry name" value="Growth_fac_rcpt_cys_sf"/>
</dbReference>
<comment type="function">
    <text evidence="14">May play an integral structural role in elastic-fiber architectural organization and/or assembly.</text>
</comment>
<protein>
    <recommendedName>
        <fullName evidence="16">Latent-transforming growth factor beta-binding protein 2</fullName>
    </recommendedName>
</protein>
<feature type="domain" description="EGF-like" evidence="19">
    <location>
        <begin position="661"/>
        <end position="700"/>
    </location>
</feature>
<dbReference type="Pfam" id="PF00683">
    <property type="entry name" value="TB"/>
    <property type="match status" value="4"/>
</dbReference>
<keyword evidence="3" id="KW-0272">Extracellular matrix</keyword>
<feature type="compositionally biased region" description="Basic and acidic residues" evidence="18">
    <location>
        <begin position="290"/>
        <end position="299"/>
    </location>
</feature>
<dbReference type="PROSITE" id="PS01187">
    <property type="entry name" value="EGF_CA"/>
    <property type="match status" value="8"/>
</dbReference>
<dbReference type="PROSITE" id="PS50026">
    <property type="entry name" value="EGF_3"/>
    <property type="match status" value="10"/>
</dbReference>
<organism evidence="21 22">
    <name type="scientific">Monopterus albus</name>
    <name type="common">Swamp eel</name>
    <dbReference type="NCBI Taxonomy" id="43700"/>
    <lineage>
        <taxon>Eukaryota</taxon>
        <taxon>Metazoa</taxon>
        <taxon>Chordata</taxon>
        <taxon>Craniata</taxon>
        <taxon>Vertebrata</taxon>
        <taxon>Euteleostomi</taxon>
        <taxon>Actinopterygii</taxon>
        <taxon>Neopterygii</taxon>
        <taxon>Teleostei</taxon>
        <taxon>Neoteleostei</taxon>
        <taxon>Acanthomorphata</taxon>
        <taxon>Anabantaria</taxon>
        <taxon>Synbranchiformes</taxon>
        <taxon>Synbranchidae</taxon>
        <taxon>Monopterus</taxon>
    </lineage>
</organism>
<keyword evidence="9 17" id="KW-1015">Disulfide bond</keyword>
<keyword evidence="10" id="KW-0325">Glycoprotein</keyword>
<dbReference type="FunFam" id="2.10.25.10:FF:000014">
    <property type="entry name" value="Latent-transforming growth factor beta-binding protein 3"/>
    <property type="match status" value="1"/>
</dbReference>
<dbReference type="PANTHER" id="PTHR47333:SF4">
    <property type="entry name" value="EGF-LIKE DOMAIN-CONTAINING PROTEIN"/>
    <property type="match status" value="1"/>
</dbReference>
<feature type="disulfide bond" evidence="17">
    <location>
        <begin position="179"/>
        <end position="189"/>
    </location>
</feature>
<dbReference type="InterPro" id="IPR001881">
    <property type="entry name" value="EGF-like_Ca-bd_dom"/>
</dbReference>
<evidence type="ECO:0000256" key="11">
    <source>
        <dbReference type="ARBA" id="ARBA00023183"/>
    </source>
</evidence>
<feature type="domain" description="EGF-like" evidence="19">
    <location>
        <begin position="8"/>
        <end position="40"/>
    </location>
</feature>
<dbReference type="SUPFAM" id="SSF57184">
    <property type="entry name" value="Growth factor receptor domain"/>
    <property type="match status" value="4"/>
</dbReference>
<dbReference type="FunFam" id="2.10.25.10:FF:000046">
    <property type="entry name" value="Latent-transforming growth factor beta-binding protein 1 isoform x2"/>
    <property type="match status" value="1"/>
</dbReference>
<evidence type="ECO:0000259" key="20">
    <source>
        <dbReference type="PROSITE" id="PS51364"/>
    </source>
</evidence>
<feature type="domain" description="TB" evidence="20">
    <location>
        <begin position="445"/>
        <end position="497"/>
    </location>
</feature>
<evidence type="ECO:0000256" key="10">
    <source>
        <dbReference type="ARBA" id="ARBA00023180"/>
    </source>
</evidence>
<comment type="similarity">
    <text evidence="13">Belongs to the LTBP family.</text>
</comment>
<evidence type="ECO:0000256" key="8">
    <source>
        <dbReference type="ARBA" id="ARBA00022737"/>
    </source>
</evidence>
<feature type="region of interest" description="Disordered" evidence="18">
    <location>
        <begin position="266"/>
        <end position="321"/>
    </location>
</feature>
<dbReference type="FunFam" id="2.10.25.10:FF:000056">
    <property type="entry name" value="Latent-transforming growth factor beta-binding protein 3 isoform 2"/>
    <property type="match status" value="1"/>
</dbReference>
<evidence type="ECO:0000313" key="22">
    <source>
        <dbReference type="Proteomes" id="UP000261600"/>
    </source>
</evidence>
<keyword evidence="7" id="KW-0732">Signal</keyword>
<feature type="domain" description="TB" evidence="20">
    <location>
        <begin position="1306"/>
        <end position="1359"/>
    </location>
</feature>
<dbReference type="PROSITE" id="PS00022">
    <property type="entry name" value="EGF_1"/>
    <property type="match status" value="2"/>
</dbReference>
<dbReference type="FunFam" id="3.90.290.10:FF:000002">
    <property type="entry name" value="Latent-transforming growth factor beta-binding protein 3 isoform 1"/>
    <property type="match status" value="1"/>
</dbReference>
<keyword evidence="12" id="KW-0379">Hydroxylation</keyword>
<dbReference type="Gene3D" id="2.10.25.10">
    <property type="entry name" value="Laminin"/>
    <property type="match status" value="17"/>
</dbReference>
<feature type="compositionally biased region" description="Basic and acidic residues" evidence="18">
    <location>
        <begin position="67"/>
        <end position="76"/>
    </location>
</feature>
<evidence type="ECO:0000256" key="7">
    <source>
        <dbReference type="ARBA" id="ARBA00022729"/>
    </source>
</evidence>
<dbReference type="CDD" id="cd00054">
    <property type="entry name" value="EGF_CA"/>
    <property type="match status" value="11"/>
</dbReference>
<reference evidence="21" key="2">
    <citation type="submission" date="2025-09" db="UniProtKB">
        <authorList>
            <consortium name="Ensembl"/>
        </authorList>
    </citation>
    <scope>IDENTIFICATION</scope>
</reference>
<evidence type="ECO:0000256" key="18">
    <source>
        <dbReference type="SAM" id="MobiDB-lite"/>
    </source>
</evidence>
<proteinExistence type="inferred from homology"/>
<accession>A0A3Q3QXW4</accession>
<evidence type="ECO:0000256" key="14">
    <source>
        <dbReference type="ARBA" id="ARBA00058734"/>
    </source>
</evidence>
<feature type="domain" description="EGF-like" evidence="19">
    <location>
        <begin position="1031"/>
        <end position="1068"/>
    </location>
</feature>
<dbReference type="FunFam" id="2.10.25.10:FF:000068">
    <property type="entry name" value="Latent transforming growth factor beta binding protein 3"/>
    <property type="match status" value="1"/>
</dbReference>
<dbReference type="InterPro" id="IPR000742">
    <property type="entry name" value="EGF"/>
</dbReference>
<dbReference type="FunFam" id="2.10.25.10:FF:000194">
    <property type="entry name" value="Latent transforming growth factor beta binding protein 2"/>
    <property type="match status" value="1"/>
</dbReference>
<feature type="disulfide bond" evidence="17">
    <location>
        <begin position="12"/>
        <end position="22"/>
    </location>
</feature>
<dbReference type="SUPFAM" id="SSF57581">
    <property type="entry name" value="TB module/8-cys domain"/>
    <property type="match status" value="4"/>
</dbReference>
<dbReference type="FunFam" id="3.90.290.10:FF:000001">
    <property type="entry name" value="Latent-transforming growth factor beta-binding protein 3 isoform 1"/>
    <property type="match status" value="1"/>
</dbReference>
<evidence type="ECO:0000259" key="19">
    <source>
        <dbReference type="PROSITE" id="PS50026"/>
    </source>
</evidence>
<keyword evidence="2" id="KW-0964">Secreted</keyword>
<dbReference type="Pfam" id="PF07974">
    <property type="entry name" value="EGF_2"/>
    <property type="match status" value="1"/>
</dbReference>
<dbReference type="PANTHER" id="PTHR47333">
    <property type="entry name" value="VON WILLEBRAND FACTOR C AND EGF DOMAIN-CONTAINING PROTEIN"/>
    <property type="match status" value="1"/>
</dbReference>
<dbReference type="FunFam" id="2.10.25.10:FF:000005">
    <property type="entry name" value="Fibrillin 2"/>
    <property type="match status" value="3"/>
</dbReference>
<feature type="disulfide bond" evidence="17">
    <location>
        <begin position="197"/>
        <end position="206"/>
    </location>
</feature>
<dbReference type="InterPro" id="IPR000152">
    <property type="entry name" value="EGF-type_Asp/Asn_hydroxyl_site"/>
</dbReference>
<feature type="domain" description="TB" evidence="20">
    <location>
        <begin position="325"/>
        <end position="366"/>
    </location>
</feature>
<dbReference type="InterPro" id="IPR013111">
    <property type="entry name" value="EGF_extracell"/>
</dbReference>
<feature type="disulfide bond" evidence="17">
    <location>
        <begin position="30"/>
        <end position="39"/>
    </location>
</feature>
<evidence type="ECO:0000256" key="12">
    <source>
        <dbReference type="ARBA" id="ARBA00023278"/>
    </source>
</evidence>
<feature type="domain" description="EGF-like" evidence="19">
    <location>
        <begin position="947"/>
        <end position="987"/>
    </location>
</feature>
<comment type="subcellular location">
    <subcellularLocation>
        <location evidence="1">Secreted</location>
        <location evidence="1">Extracellular space</location>
        <location evidence="1">Extracellular matrix</location>
    </subcellularLocation>
</comment>
<dbReference type="FunFam" id="2.10.25.10:FF:000024">
    <property type="entry name" value="Putative latent-transforming growth factor beta-binding protein 2"/>
    <property type="match status" value="2"/>
</dbReference>
<keyword evidence="8" id="KW-0677">Repeat</keyword>
<dbReference type="InterPro" id="IPR049883">
    <property type="entry name" value="NOTCH1_EGF-like"/>
</dbReference>
<evidence type="ECO:0000256" key="2">
    <source>
        <dbReference type="ARBA" id="ARBA00022525"/>
    </source>
</evidence>
<dbReference type="PROSITE" id="PS51364">
    <property type="entry name" value="TB"/>
    <property type="match status" value="4"/>
</dbReference>
<dbReference type="GO" id="GO:0019838">
    <property type="term" value="F:growth factor binding"/>
    <property type="evidence" value="ECO:0007669"/>
    <property type="project" value="UniProtKB-KW"/>
</dbReference>
<dbReference type="InterPro" id="IPR036773">
    <property type="entry name" value="TB_dom_sf"/>
</dbReference>
<dbReference type="SMART" id="SM00179">
    <property type="entry name" value="EGF_CA"/>
    <property type="match status" value="17"/>
</dbReference>
<name>A0A3Q3QXW4_MONAL</name>
<dbReference type="InterPro" id="IPR052080">
    <property type="entry name" value="vWF_C/EGF_Fibrillin"/>
</dbReference>
<dbReference type="Gene3D" id="3.90.290.10">
    <property type="entry name" value="TGF-beta binding (TB) domain"/>
    <property type="match status" value="4"/>
</dbReference>
<keyword evidence="6" id="KW-0358">Heparin-binding</keyword>
<evidence type="ECO:0000256" key="3">
    <source>
        <dbReference type="ARBA" id="ARBA00022530"/>
    </source>
</evidence>
<evidence type="ECO:0000256" key="5">
    <source>
        <dbReference type="ARBA" id="ARBA00022553"/>
    </source>
</evidence>
<keyword evidence="4 17" id="KW-0245">EGF-like domain</keyword>
<evidence type="ECO:0000256" key="9">
    <source>
        <dbReference type="ARBA" id="ARBA00023157"/>
    </source>
</evidence>
<evidence type="ECO:0000313" key="21">
    <source>
        <dbReference type="Ensembl" id="ENSMALP00000022406.1"/>
    </source>
</evidence>
<dbReference type="FunFam" id="2.10.25.10:FF:000273">
    <property type="entry name" value="Putative latent-transforming growth factor beta-binding protein 2"/>
    <property type="match status" value="1"/>
</dbReference>
<reference evidence="21" key="1">
    <citation type="submission" date="2025-08" db="UniProtKB">
        <authorList>
            <consortium name="Ensembl"/>
        </authorList>
    </citation>
    <scope>IDENTIFICATION</scope>
</reference>
<evidence type="ECO:0000256" key="16">
    <source>
        <dbReference type="ARBA" id="ARBA00072997"/>
    </source>
</evidence>